<dbReference type="GO" id="GO:0030544">
    <property type="term" value="F:Hsp70 protein binding"/>
    <property type="evidence" value="ECO:0007669"/>
    <property type="project" value="TreeGrafter"/>
</dbReference>
<evidence type="ECO:0000256" key="5">
    <source>
        <dbReference type="ARBA" id="ARBA00023136"/>
    </source>
</evidence>
<dbReference type="Proteomes" id="UP001374579">
    <property type="component" value="Unassembled WGS sequence"/>
</dbReference>
<dbReference type="InterPro" id="IPR018253">
    <property type="entry name" value="DnaJ_domain_CS"/>
</dbReference>
<evidence type="ECO:0000259" key="8">
    <source>
        <dbReference type="PROSITE" id="PS50076"/>
    </source>
</evidence>
<evidence type="ECO:0000256" key="3">
    <source>
        <dbReference type="ARBA" id="ARBA00022824"/>
    </source>
</evidence>
<dbReference type="AlphaFoldDB" id="A0AAN9BV77"/>
<evidence type="ECO:0000256" key="2">
    <source>
        <dbReference type="ARBA" id="ARBA00022692"/>
    </source>
</evidence>
<feature type="domain" description="J" evidence="8">
    <location>
        <begin position="110"/>
        <end position="174"/>
    </location>
</feature>
<dbReference type="SMART" id="SM00271">
    <property type="entry name" value="DnaJ"/>
    <property type="match status" value="1"/>
</dbReference>
<evidence type="ECO:0000256" key="1">
    <source>
        <dbReference type="ARBA" id="ARBA00004389"/>
    </source>
</evidence>
<name>A0AAN9BV77_9CAEN</name>
<dbReference type="PRINTS" id="PR00625">
    <property type="entry name" value="JDOMAIN"/>
</dbReference>
<dbReference type="CDD" id="cd06257">
    <property type="entry name" value="DnaJ"/>
    <property type="match status" value="1"/>
</dbReference>
<evidence type="ECO:0000313" key="10">
    <source>
        <dbReference type="Proteomes" id="UP001374579"/>
    </source>
</evidence>
<gene>
    <name evidence="9" type="ORF">V1264_011970</name>
</gene>
<evidence type="ECO:0000313" key="9">
    <source>
        <dbReference type="EMBL" id="KAK7112523.1"/>
    </source>
</evidence>
<evidence type="ECO:0000256" key="4">
    <source>
        <dbReference type="ARBA" id="ARBA00022989"/>
    </source>
</evidence>
<evidence type="ECO:0000256" key="6">
    <source>
        <dbReference type="SAM" id="MobiDB-lite"/>
    </source>
</evidence>
<evidence type="ECO:0000256" key="7">
    <source>
        <dbReference type="SAM" id="Phobius"/>
    </source>
</evidence>
<protein>
    <recommendedName>
        <fullName evidence="8">J domain-containing protein</fullName>
    </recommendedName>
</protein>
<dbReference type="InterPro" id="IPR051100">
    <property type="entry name" value="DnaJ_subfamily_B/C"/>
</dbReference>
<dbReference type="EMBL" id="JBAMIC010000002">
    <property type="protein sequence ID" value="KAK7112523.1"/>
    <property type="molecule type" value="Genomic_DNA"/>
</dbReference>
<dbReference type="GO" id="GO:0071218">
    <property type="term" value="P:cellular response to misfolded protein"/>
    <property type="evidence" value="ECO:0007669"/>
    <property type="project" value="TreeGrafter"/>
</dbReference>
<dbReference type="GO" id="GO:0005789">
    <property type="term" value="C:endoplasmic reticulum membrane"/>
    <property type="evidence" value="ECO:0007669"/>
    <property type="project" value="UniProtKB-SubCell"/>
</dbReference>
<dbReference type="PANTHER" id="PTHR43908:SF3">
    <property type="entry name" value="AT29763P-RELATED"/>
    <property type="match status" value="1"/>
</dbReference>
<dbReference type="Gene3D" id="1.10.287.110">
    <property type="entry name" value="DnaJ domain"/>
    <property type="match status" value="1"/>
</dbReference>
<comment type="caution">
    <text evidence="9">The sequence shown here is derived from an EMBL/GenBank/DDBJ whole genome shotgun (WGS) entry which is preliminary data.</text>
</comment>
<comment type="subcellular location">
    <subcellularLocation>
        <location evidence="1">Endoplasmic reticulum membrane</location>
        <topology evidence="1">Single-pass membrane protein</topology>
    </subcellularLocation>
</comment>
<keyword evidence="10" id="KW-1185">Reference proteome</keyword>
<dbReference type="Pfam" id="PF00226">
    <property type="entry name" value="DnaJ"/>
    <property type="match status" value="1"/>
</dbReference>
<dbReference type="InterPro" id="IPR015399">
    <property type="entry name" value="DUF1977_DnaJ-like"/>
</dbReference>
<dbReference type="PANTHER" id="PTHR43908">
    <property type="entry name" value="AT29763P-RELATED"/>
    <property type="match status" value="1"/>
</dbReference>
<feature type="transmembrane region" description="Helical" evidence="7">
    <location>
        <begin position="247"/>
        <end position="268"/>
    </location>
</feature>
<feature type="region of interest" description="Disordered" evidence="6">
    <location>
        <begin position="49"/>
        <end position="94"/>
    </location>
</feature>
<dbReference type="Pfam" id="PF09320">
    <property type="entry name" value="DUF1977"/>
    <property type="match status" value="1"/>
</dbReference>
<dbReference type="InterPro" id="IPR001623">
    <property type="entry name" value="DnaJ_domain"/>
</dbReference>
<organism evidence="9 10">
    <name type="scientific">Littorina saxatilis</name>
    <dbReference type="NCBI Taxonomy" id="31220"/>
    <lineage>
        <taxon>Eukaryota</taxon>
        <taxon>Metazoa</taxon>
        <taxon>Spiralia</taxon>
        <taxon>Lophotrochozoa</taxon>
        <taxon>Mollusca</taxon>
        <taxon>Gastropoda</taxon>
        <taxon>Caenogastropoda</taxon>
        <taxon>Littorinimorpha</taxon>
        <taxon>Littorinoidea</taxon>
        <taxon>Littorinidae</taxon>
        <taxon>Littorina</taxon>
    </lineage>
</organism>
<dbReference type="PROSITE" id="PS50076">
    <property type="entry name" value="DNAJ_2"/>
    <property type="match status" value="1"/>
</dbReference>
<dbReference type="SUPFAM" id="SSF46565">
    <property type="entry name" value="Chaperone J-domain"/>
    <property type="match status" value="1"/>
</dbReference>
<sequence length="369" mass="43121">MDGNKDESDRCFAIAQRCVAAGNYEKAIKFLNKAERLYPSKKAQELLNKLEEVNDDDEEPKSEETKGSEEVRRRRGSGHREASTENKENETADYTEEQIASVRRIRKCKDYYEVLFVKKDCTEVDLKKAYRKLALQMHPDKNKAPGATEAFKAIGNAYSVLSDADKRRKYDVYGPELQQASQQTSDYTHGGFEGDITPEELFNMFFGGGFPSGNVNRHRHTHNQRSHYYTYSYGGREQQNSESSLTLLLQLAPILLLILLSLLSSFLVSDPVFSLQRTQKYLVQRETYNLKVPYFVKEDFRIEYKNELRRIERMVEEEYISQLRSNCWRERTYKENMLWRAKNYGDARLYQQAIEIKTPSCDKIQQIYS</sequence>
<accession>A0AAN9BV77</accession>
<feature type="compositionally biased region" description="Basic and acidic residues" evidence="6">
    <location>
        <begin position="62"/>
        <end position="90"/>
    </location>
</feature>
<keyword evidence="5 7" id="KW-0472">Membrane</keyword>
<dbReference type="InterPro" id="IPR036869">
    <property type="entry name" value="J_dom_sf"/>
</dbReference>
<reference evidence="9 10" key="1">
    <citation type="submission" date="2024-02" db="EMBL/GenBank/DDBJ databases">
        <title>Chromosome-scale genome assembly of the rough periwinkle Littorina saxatilis.</title>
        <authorList>
            <person name="De Jode A."/>
            <person name="Faria R."/>
            <person name="Formenti G."/>
            <person name="Sims Y."/>
            <person name="Smith T.P."/>
            <person name="Tracey A."/>
            <person name="Wood J.M.D."/>
            <person name="Zagrodzka Z.B."/>
            <person name="Johannesson K."/>
            <person name="Butlin R.K."/>
            <person name="Leder E.H."/>
        </authorList>
    </citation>
    <scope>NUCLEOTIDE SEQUENCE [LARGE SCALE GENOMIC DNA]</scope>
    <source>
        <strain evidence="9">Snail1</strain>
        <tissue evidence="9">Muscle</tissue>
    </source>
</reference>
<keyword evidence="2 7" id="KW-0812">Transmembrane</keyword>
<dbReference type="PROSITE" id="PS00636">
    <property type="entry name" value="DNAJ_1"/>
    <property type="match status" value="1"/>
</dbReference>
<dbReference type="FunFam" id="1.10.287.110:FF:000137">
    <property type="entry name" value="DnaJ homolog subfamily B member 1"/>
    <property type="match status" value="1"/>
</dbReference>
<proteinExistence type="predicted"/>
<keyword evidence="4 7" id="KW-1133">Transmembrane helix</keyword>
<keyword evidence="3" id="KW-0256">Endoplasmic reticulum</keyword>